<dbReference type="Proteomes" id="UP000559256">
    <property type="component" value="Unassembled WGS sequence"/>
</dbReference>
<protein>
    <submittedName>
        <fullName evidence="1">Uncharacterized protein</fullName>
    </submittedName>
</protein>
<reference evidence="1 2" key="1">
    <citation type="journal article" date="2020" name="ISME J.">
        <title>Uncovering the hidden diversity of litter-decomposition mechanisms in mushroom-forming fungi.</title>
        <authorList>
            <person name="Floudas D."/>
            <person name="Bentzer J."/>
            <person name="Ahren D."/>
            <person name="Johansson T."/>
            <person name="Persson P."/>
            <person name="Tunlid A."/>
        </authorList>
    </citation>
    <scope>NUCLEOTIDE SEQUENCE [LARGE SCALE GENOMIC DNA]</scope>
    <source>
        <strain evidence="1 2">CBS 291.85</strain>
    </source>
</reference>
<evidence type="ECO:0000313" key="1">
    <source>
        <dbReference type="EMBL" id="KAF5356717.1"/>
    </source>
</evidence>
<accession>A0A8H5G1Q5</accession>
<comment type="caution">
    <text evidence="1">The sequence shown here is derived from an EMBL/GenBank/DDBJ whole genome shotgun (WGS) entry which is preliminary data.</text>
</comment>
<keyword evidence="2" id="KW-1185">Reference proteome</keyword>
<gene>
    <name evidence="1" type="ORF">D9758_013718</name>
</gene>
<sequence length="109" mass="12452">MGSVFKVSSIFLSFSSSSQSSSHIRPGYEYDGVDEICNEEAEEARHGADVYCANTDNTPTMRTTPTHLRLRIFADMHDQDSKPHPLYALIYFRQSRVVEGFTSLEDIRW</sequence>
<dbReference type="EMBL" id="JAACJM010000053">
    <property type="protein sequence ID" value="KAF5356717.1"/>
    <property type="molecule type" value="Genomic_DNA"/>
</dbReference>
<evidence type="ECO:0000313" key="2">
    <source>
        <dbReference type="Proteomes" id="UP000559256"/>
    </source>
</evidence>
<proteinExistence type="predicted"/>
<organism evidence="1 2">
    <name type="scientific">Tetrapyrgos nigripes</name>
    <dbReference type="NCBI Taxonomy" id="182062"/>
    <lineage>
        <taxon>Eukaryota</taxon>
        <taxon>Fungi</taxon>
        <taxon>Dikarya</taxon>
        <taxon>Basidiomycota</taxon>
        <taxon>Agaricomycotina</taxon>
        <taxon>Agaricomycetes</taxon>
        <taxon>Agaricomycetidae</taxon>
        <taxon>Agaricales</taxon>
        <taxon>Marasmiineae</taxon>
        <taxon>Marasmiaceae</taxon>
        <taxon>Tetrapyrgos</taxon>
    </lineage>
</organism>
<name>A0A8H5G1Q5_9AGAR</name>
<dbReference type="AlphaFoldDB" id="A0A8H5G1Q5"/>